<feature type="region of interest" description="Disordered" evidence="1">
    <location>
        <begin position="94"/>
        <end position="113"/>
    </location>
</feature>
<feature type="region of interest" description="Disordered" evidence="1">
    <location>
        <begin position="228"/>
        <end position="264"/>
    </location>
</feature>
<evidence type="ECO:0000313" key="3">
    <source>
        <dbReference type="EMBL" id="KAL1850387.1"/>
    </source>
</evidence>
<keyword evidence="4" id="KW-1185">Reference proteome</keyword>
<evidence type="ECO:0000259" key="2">
    <source>
        <dbReference type="Pfam" id="PF20150"/>
    </source>
</evidence>
<organism evidence="3 4">
    <name type="scientific">Diaporthe australafricana</name>
    <dbReference type="NCBI Taxonomy" id="127596"/>
    <lineage>
        <taxon>Eukaryota</taxon>
        <taxon>Fungi</taxon>
        <taxon>Dikarya</taxon>
        <taxon>Ascomycota</taxon>
        <taxon>Pezizomycotina</taxon>
        <taxon>Sordariomycetes</taxon>
        <taxon>Sordariomycetidae</taxon>
        <taxon>Diaporthales</taxon>
        <taxon>Diaporthaceae</taxon>
        <taxon>Diaporthe</taxon>
    </lineage>
</organism>
<dbReference type="Pfam" id="PF20150">
    <property type="entry name" value="2EXR"/>
    <property type="match status" value="1"/>
</dbReference>
<dbReference type="Proteomes" id="UP001583177">
    <property type="component" value="Unassembled WGS sequence"/>
</dbReference>
<name>A0ABR3W0S9_9PEZI</name>
<evidence type="ECO:0000256" key="1">
    <source>
        <dbReference type="SAM" id="MobiDB-lite"/>
    </source>
</evidence>
<feature type="domain" description="2EXR" evidence="2">
    <location>
        <begin position="6"/>
        <end position="55"/>
    </location>
</feature>
<feature type="region of interest" description="Disordered" evidence="1">
    <location>
        <begin position="416"/>
        <end position="437"/>
    </location>
</feature>
<sequence length="437" mass="48012">MSLRSFTKFPELPPEIQLQIWESTIATQPAMHLFDVCVPPCGSDSTAMMIASPTSELHSDDEDTDPSRSKEDAICLDEATDTLYLTALDTTTKDDISSPTATSNTHTQGARFHSDPSMYKFRADIQATCFDAEATMRASTARSTDTNTIRLGGASSTGASITYDNTQDVLHLRFTPPAFRFPGDSEGRLAGPISAIFESIWSDELAGALHGARRVAIDVSQLWPDLGARDAGGAGAGQQAEDGEGDVEGVEGWEEEGEGGGGDVDSSVLQDIAFLACTMQNDLEVLYLVDYCAGRCDSSSSSDSFLKARDLMDRTDEGLYRALRNGETWQKEKTREQDVIHGVGKVWREVFDLEKLGWDEKHPGFVFAEMFGEVVRMQQGNWMGNDNQDGEVAKEKKRFQGVRVLVVENDEDNRENDPILLRCDNHRNDTKSVGHSP</sequence>
<feature type="compositionally biased region" description="Acidic residues" evidence="1">
    <location>
        <begin position="241"/>
        <end position="258"/>
    </location>
</feature>
<feature type="compositionally biased region" description="Polar residues" evidence="1">
    <location>
        <begin position="97"/>
        <end position="108"/>
    </location>
</feature>
<comment type="caution">
    <text evidence="3">The sequence shown here is derived from an EMBL/GenBank/DDBJ whole genome shotgun (WGS) entry which is preliminary data.</text>
</comment>
<proteinExistence type="predicted"/>
<accession>A0ABR3W0S9</accession>
<evidence type="ECO:0000313" key="4">
    <source>
        <dbReference type="Proteomes" id="UP001583177"/>
    </source>
</evidence>
<feature type="compositionally biased region" description="Basic and acidic residues" evidence="1">
    <location>
        <begin position="423"/>
        <end position="437"/>
    </location>
</feature>
<dbReference type="InterPro" id="IPR045518">
    <property type="entry name" value="2EXR"/>
</dbReference>
<reference evidence="3 4" key="1">
    <citation type="journal article" date="2024" name="IMA Fungus">
        <title>IMA Genome - F19 : A genome assembly and annotation guide to empower mycologists, including annotated draft genome sequences of Ceratocystis pirilliformis, Diaporthe australafricana, Fusarium ophioides, Paecilomyces lecythidis, and Sporothrix stenoceras.</title>
        <authorList>
            <person name="Aylward J."/>
            <person name="Wilson A.M."/>
            <person name="Visagie C.M."/>
            <person name="Spraker J."/>
            <person name="Barnes I."/>
            <person name="Buitendag C."/>
            <person name="Ceriani C."/>
            <person name="Del Mar Angel L."/>
            <person name="du Plessis D."/>
            <person name="Fuchs T."/>
            <person name="Gasser K."/>
            <person name="Kramer D."/>
            <person name="Li W."/>
            <person name="Munsamy K."/>
            <person name="Piso A."/>
            <person name="Price J.L."/>
            <person name="Sonnekus B."/>
            <person name="Thomas C."/>
            <person name="van der Nest A."/>
            <person name="van Dijk A."/>
            <person name="van Heerden A."/>
            <person name="van Vuuren N."/>
            <person name="Yilmaz N."/>
            <person name="Duong T.A."/>
            <person name="van der Merwe N.A."/>
            <person name="Wingfield M.J."/>
            <person name="Wingfield B.D."/>
        </authorList>
    </citation>
    <scope>NUCLEOTIDE SEQUENCE [LARGE SCALE GENOMIC DNA]</scope>
    <source>
        <strain evidence="3 4">CMW 18300</strain>
    </source>
</reference>
<dbReference type="EMBL" id="JAWRVE010000188">
    <property type="protein sequence ID" value="KAL1850387.1"/>
    <property type="molecule type" value="Genomic_DNA"/>
</dbReference>
<protein>
    <recommendedName>
        <fullName evidence="2">2EXR domain-containing protein</fullName>
    </recommendedName>
</protein>
<gene>
    <name evidence="3" type="ORF">Daus18300_012982</name>
</gene>